<reference evidence="2 3" key="1">
    <citation type="submission" date="2021-09" db="EMBL/GenBank/DDBJ databases">
        <title>Lysobacter sp. 13A isolated from the river sediment.</title>
        <authorList>
            <person name="Liu H."/>
            <person name="Li S."/>
            <person name="Mao S."/>
        </authorList>
    </citation>
    <scope>NUCLEOTIDE SEQUENCE [LARGE SCALE GENOMIC DNA]</scope>
    <source>
        <strain evidence="2 3">13A</strain>
    </source>
</reference>
<dbReference type="SUPFAM" id="SSF48065">
    <property type="entry name" value="DBL homology domain (DH-domain)"/>
    <property type="match status" value="1"/>
</dbReference>
<dbReference type="EMBL" id="JAINZW010000052">
    <property type="protein sequence ID" value="MBZ4040726.1"/>
    <property type="molecule type" value="Genomic_DNA"/>
</dbReference>
<dbReference type="Gene3D" id="1.20.900.10">
    <property type="entry name" value="Dbl homology (DH) domain"/>
    <property type="match status" value="1"/>
</dbReference>
<feature type="non-terminal residue" evidence="2">
    <location>
        <position position="1"/>
    </location>
</feature>
<gene>
    <name evidence="2" type="ORF">K6753_14450</name>
</gene>
<dbReference type="PROSITE" id="PS50010">
    <property type="entry name" value="DH_2"/>
    <property type="match status" value="1"/>
</dbReference>
<dbReference type="InterPro" id="IPR000219">
    <property type="entry name" value="DH_dom"/>
</dbReference>
<protein>
    <recommendedName>
        <fullName evidence="1">DH domain-containing protein</fullName>
    </recommendedName>
</protein>
<dbReference type="Pfam" id="PF00621">
    <property type="entry name" value="RhoGEF"/>
    <property type="match status" value="1"/>
</dbReference>
<comment type="caution">
    <text evidence="2">The sequence shown here is derived from an EMBL/GenBank/DDBJ whole genome shotgun (WGS) entry which is preliminary data.</text>
</comment>
<feature type="domain" description="DH" evidence="1">
    <location>
        <begin position="1"/>
        <end position="96"/>
    </location>
</feature>
<evidence type="ECO:0000259" key="1">
    <source>
        <dbReference type="PROSITE" id="PS50010"/>
    </source>
</evidence>
<evidence type="ECO:0000313" key="3">
    <source>
        <dbReference type="Proteomes" id="UP001430954"/>
    </source>
</evidence>
<sequence>RWHALMELVSTEDGYVKDLKILVRIYLAQLSSVESLVEADRQDIARNAAALLELHKKLARRFNAIVDDEKLRELGPGTVSKIAQQKLDSAIDRVAS</sequence>
<keyword evidence="3" id="KW-1185">Reference proteome</keyword>
<dbReference type="Proteomes" id="UP001430954">
    <property type="component" value="Unassembled WGS sequence"/>
</dbReference>
<organism evidence="2 3">
    <name type="scientific">Novilysobacter selenitireducens</name>
    <dbReference type="NCBI Taxonomy" id="2872639"/>
    <lineage>
        <taxon>Bacteria</taxon>
        <taxon>Pseudomonadati</taxon>
        <taxon>Pseudomonadota</taxon>
        <taxon>Gammaproteobacteria</taxon>
        <taxon>Lysobacterales</taxon>
        <taxon>Lysobacteraceae</taxon>
        <taxon>Novilysobacter</taxon>
    </lineage>
</organism>
<proteinExistence type="predicted"/>
<feature type="non-terminal residue" evidence="2">
    <location>
        <position position="96"/>
    </location>
</feature>
<evidence type="ECO:0000313" key="2">
    <source>
        <dbReference type="EMBL" id="MBZ4040726.1"/>
    </source>
</evidence>
<dbReference type="InterPro" id="IPR035899">
    <property type="entry name" value="DBL_dom_sf"/>
</dbReference>
<name>A0ABS7TA67_9GAMM</name>
<accession>A0ABS7TA67</accession>